<organism evidence="2 3">
    <name type="scientific">Lojkania enalia</name>
    <dbReference type="NCBI Taxonomy" id="147567"/>
    <lineage>
        <taxon>Eukaryota</taxon>
        <taxon>Fungi</taxon>
        <taxon>Dikarya</taxon>
        <taxon>Ascomycota</taxon>
        <taxon>Pezizomycotina</taxon>
        <taxon>Dothideomycetes</taxon>
        <taxon>Pleosporomycetidae</taxon>
        <taxon>Pleosporales</taxon>
        <taxon>Pleosporales incertae sedis</taxon>
        <taxon>Lojkania</taxon>
    </lineage>
</organism>
<protein>
    <recommendedName>
        <fullName evidence="1">ABM domain-containing protein</fullName>
    </recommendedName>
</protein>
<dbReference type="SUPFAM" id="SSF54909">
    <property type="entry name" value="Dimeric alpha+beta barrel"/>
    <property type="match status" value="1"/>
</dbReference>
<dbReference type="PANTHER" id="PTHR40624">
    <property type="entry name" value="BIOSYNTHESIS MONOOXYGENASE, PUTATIVE (AFU_ORTHOLOGUE AFUA_1G12025)-RELATED"/>
    <property type="match status" value="1"/>
</dbReference>
<reference evidence="3" key="1">
    <citation type="journal article" date="2020" name="Stud. Mycol.">
        <title>101 Dothideomycetes genomes: A test case for predicting lifestyles and emergence of pathogens.</title>
        <authorList>
            <person name="Haridas S."/>
            <person name="Albert R."/>
            <person name="Binder M."/>
            <person name="Bloem J."/>
            <person name="LaButti K."/>
            <person name="Salamov A."/>
            <person name="Andreopoulos B."/>
            <person name="Baker S."/>
            <person name="Barry K."/>
            <person name="Bills G."/>
            <person name="Bluhm B."/>
            <person name="Cannon C."/>
            <person name="Castanera R."/>
            <person name="Culley D."/>
            <person name="Daum C."/>
            <person name="Ezra D."/>
            <person name="Gonzalez J."/>
            <person name="Henrissat B."/>
            <person name="Kuo A."/>
            <person name="Liang C."/>
            <person name="Lipzen A."/>
            <person name="Lutzoni F."/>
            <person name="Magnuson J."/>
            <person name="Mondo S."/>
            <person name="Nolan M."/>
            <person name="Ohm R."/>
            <person name="Pangilinan J."/>
            <person name="Park H.-J."/>
            <person name="Ramirez L."/>
            <person name="Alfaro M."/>
            <person name="Sun H."/>
            <person name="Tritt A."/>
            <person name="Yoshinaga Y."/>
            <person name="Zwiers L.-H."/>
            <person name="Turgeon B."/>
            <person name="Goodwin S."/>
            <person name="Spatafora J."/>
            <person name="Crous P."/>
            <person name="Grigoriev I."/>
        </authorList>
    </citation>
    <scope>NUCLEOTIDE SEQUENCE [LARGE SCALE GENOMIC DNA]</scope>
    <source>
        <strain evidence="3">CBS 304.66</strain>
    </source>
</reference>
<dbReference type="InterPro" id="IPR007138">
    <property type="entry name" value="ABM_dom"/>
</dbReference>
<keyword evidence="3" id="KW-1185">Reference proteome</keyword>
<dbReference type="PANTHER" id="PTHR40624:SF1">
    <property type="entry name" value="BIOSYNTHESIS MONOOXYGENASE, PUTATIVE (AFU_ORTHOLOGUE AFUA_1G12025)-RELATED"/>
    <property type="match status" value="1"/>
</dbReference>
<dbReference type="EMBL" id="ML986581">
    <property type="protein sequence ID" value="KAF2269772.1"/>
    <property type="molecule type" value="Genomic_DNA"/>
</dbReference>
<accession>A0A9P4NAR6</accession>
<evidence type="ECO:0000259" key="1">
    <source>
        <dbReference type="Pfam" id="PF03992"/>
    </source>
</evidence>
<dbReference type="OrthoDB" id="4520428at2759"/>
<dbReference type="Gene3D" id="3.30.70.100">
    <property type="match status" value="1"/>
</dbReference>
<name>A0A9P4NAR6_9PLEO</name>
<feature type="domain" description="ABM" evidence="1">
    <location>
        <begin position="15"/>
        <end position="79"/>
    </location>
</feature>
<proteinExistence type="predicted"/>
<evidence type="ECO:0000313" key="3">
    <source>
        <dbReference type="Proteomes" id="UP000800093"/>
    </source>
</evidence>
<dbReference type="InterPro" id="IPR011008">
    <property type="entry name" value="Dimeric_a/b-barrel"/>
</dbReference>
<gene>
    <name evidence="2" type="ORF">CC78DRAFT_239450</name>
</gene>
<comment type="caution">
    <text evidence="2">The sequence shown here is derived from an EMBL/GenBank/DDBJ whole genome shotgun (WGS) entry which is preliminary data.</text>
</comment>
<dbReference type="AlphaFoldDB" id="A0A9P4NAR6"/>
<evidence type="ECO:0000313" key="2">
    <source>
        <dbReference type="EMBL" id="KAF2269772.1"/>
    </source>
</evidence>
<dbReference type="Pfam" id="PF03992">
    <property type="entry name" value="ABM"/>
    <property type="match status" value="1"/>
</dbReference>
<sequence>MAPIITTAKIVCKAKEARVKVLQAFHQIVEYAHKNEPGVLRYLVTLPLNDEAGAEIYTIEEYESPVANDIHIATPPVQDLINIFTSGHVLVAAPEVHTSPIAYNKVPQSTPRLLSKPAIVLTHLAYKTGTLMQALEGWKHVVDNVTANEENTLAYTVLNDEKGIEVRTVEVYENWEYVENVHLKNPVIAENQKKNGADIVYQGAVRLRAVDGFFGKEVRQNL</sequence>
<dbReference type="Proteomes" id="UP000800093">
    <property type="component" value="Unassembled WGS sequence"/>
</dbReference>